<organism evidence="1 2">
    <name type="scientific">Fusarium gaditjirri</name>
    <dbReference type="NCBI Taxonomy" id="282569"/>
    <lineage>
        <taxon>Eukaryota</taxon>
        <taxon>Fungi</taxon>
        <taxon>Dikarya</taxon>
        <taxon>Ascomycota</taxon>
        <taxon>Pezizomycotina</taxon>
        <taxon>Sordariomycetes</taxon>
        <taxon>Hypocreomycetidae</taxon>
        <taxon>Hypocreales</taxon>
        <taxon>Nectriaceae</taxon>
        <taxon>Fusarium</taxon>
        <taxon>Fusarium nisikadoi species complex</taxon>
    </lineage>
</organism>
<evidence type="ECO:0000313" key="1">
    <source>
        <dbReference type="EMBL" id="KAF4953094.1"/>
    </source>
</evidence>
<proteinExistence type="predicted"/>
<accession>A0A8H4T889</accession>
<protein>
    <recommendedName>
        <fullName evidence="3">F-box domain-containing protein</fullName>
    </recommendedName>
</protein>
<reference evidence="1" key="2">
    <citation type="submission" date="2020-05" db="EMBL/GenBank/DDBJ databases">
        <authorList>
            <person name="Kim H.-S."/>
            <person name="Proctor R.H."/>
            <person name="Brown D.W."/>
        </authorList>
    </citation>
    <scope>NUCLEOTIDE SEQUENCE</scope>
    <source>
        <strain evidence="1">NRRL 45417</strain>
    </source>
</reference>
<evidence type="ECO:0000313" key="2">
    <source>
        <dbReference type="Proteomes" id="UP000604273"/>
    </source>
</evidence>
<dbReference type="OrthoDB" id="2520703at2759"/>
<dbReference type="AlphaFoldDB" id="A0A8H4T889"/>
<reference evidence="1" key="1">
    <citation type="journal article" date="2020" name="BMC Genomics">
        <title>Correction to: Identification and distribution of gene clusters required for synthesis of sphingolipid metabolism inhibitors in diverse species of the filamentous fungus Fusarium.</title>
        <authorList>
            <person name="Kim H.S."/>
            <person name="Lohmar J.M."/>
            <person name="Busman M."/>
            <person name="Brown D.W."/>
            <person name="Naumann T.A."/>
            <person name="Divon H.H."/>
            <person name="Lysoe E."/>
            <person name="Uhlig S."/>
            <person name="Proctor R.H."/>
        </authorList>
    </citation>
    <scope>NUCLEOTIDE SEQUENCE</scope>
    <source>
        <strain evidence="1">NRRL 45417</strain>
    </source>
</reference>
<gene>
    <name evidence="1" type="ORF">FGADI_6244</name>
</gene>
<name>A0A8H4T889_9HYPO</name>
<keyword evidence="2" id="KW-1185">Reference proteome</keyword>
<comment type="caution">
    <text evidence="1">The sequence shown here is derived from an EMBL/GenBank/DDBJ whole genome shotgun (WGS) entry which is preliminary data.</text>
</comment>
<sequence length="470" mass="53945">MASSTSRKPLLLALPPEIQSQIISLVADSADFKPVHSLLFSCKQLYAIALPFSVQTFCDIPRAEVPKKGSVVRSRIVQFLSYVSIIKPELARHVRTIRLYDWLIYSRYHGTVQIDDNDVIFYKQLISNIYSEKLGYHPSRRDQWIRALEARIEEAAVDLLLAVCTEVKTLTYGHPRYQGCFSNMLVAATGAFRIRHVEHPPVQLLTKLENVKHEAENHEEGCRQFYNHAQWLFRIPSIRSYECVGGSSPQMDEFDIDPMDQGCSNVQSIIIRDSWCVAPAIRSLTRACKELRKFTYTCDFKKKNANDEFELEARDIMKALLPHKNSLEYLHLDFIEAARTSSCMPGPRERLYMGAELRQMHKLKSLTLGSQNICGLLGNGTVYHYTEDASIEAPRVVQCIPEYLEYLEIHSCGRNIIGQLEEFLNALIHPDQFPRLSSVKFVFNENWVKEEEIKSLVSDRDGLALEVIRR</sequence>
<dbReference type="EMBL" id="JABFAI010000142">
    <property type="protein sequence ID" value="KAF4953094.1"/>
    <property type="molecule type" value="Genomic_DNA"/>
</dbReference>
<dbReference type="Proteomes" id="UP000604273">
    <property type="component" value="Unassembled WGS sequence"/>
</dbReference>
<evidence type="ECO:0008006" key="3">
    <source>
        <dbReference type="Google" id="ProtNLM"/>
    </source>
</evidence>